<reference evidence="4 5" key="1">
    <citation type="submission" date="2018-11" db="EMBL/GenBank/DDBJ databases">
        <authorList>
            <consortium name="Pathogen Informatics"/>
        </authorList>
    </citation>
    <scope>NUCLEOTIDE SEQUENCE [LARGE SCALE GENOMIC DNA]</scope>
</reference>
<dbReference type="GO" id="GO:0004930">
    <property type="term" value="F:G protein-coupled receptor activity"/>
    <property type="evidence" value="ECO:0007669"/>
    <property type="project" value="InterPro"/>
</dbReference>
<sequence>MNDLGSYQKVGKWIAGRKLDLNVERVRNGLKNWRGALPLSVCSTDCPRGHYRAYQDQSCCWTCIPCDVSTSIIINETSCVQCPLGHAPDEDLLVCRPILPTTLEYDSPWVVLPAAFSAVGIVATLFVVGVIFENHFFITFHGRPAEILNFEKKEYETLEEISKAVWLGDALPWVTLQSLAGKVTR</sequence>
<dbReference type="InterPro" id="IPR011500">
    <property type="entry name" value="GPCR_3_9-Cys_dom"/>
</dbReference>
<name>A0A3P7NWZ0_9BILA</name>
<organism evidence="4 5">
    <name type="scientific">Gongylonema pulchrum</name>
    <dbReference type="NCBI Taxonomy" id="637853"/>
    <lineage>
        <taxon>Eukaryota</taxon>
        <taxon>Metazoa</taxon>
        <taxon>Ecdysozoa</taxon>
        <taxon>Nematoda</taxon>
        <taxon>Chromadorea</taxon>
        <taxon>Rhabditida</taxon>
        <taxon>Spirurina</taxon>
        <taxon>Spiruromorpha</taxon>
        <taxon>Spiruroidea</taxon>
        <taxon>Gongylonematidae</taxon>
        <taxon>Gongylonema</taxon>
    </lineage>
</organism>
<accession>A0A3P7NWZ0</accession>
<gene>
    <name evidence="4" type="ORF">GPUH_LOCUS21341</name>
</gene>
<keyword evidence="1" id="KW-0325">Glycoprotein</keyword>
<proteinExistence type="predicted"/>
<dbReference type="AlphaFoldDB" id="A0A3P7NWZ0"/>
<dbReference type="Pfam" id="PF07562">
    <property type="entry name" value="NCD3G"/>
    <property type="match status" value="1"/>
</dbReference>
<dbReference type="OrthoDB" id="425344at2759"/>
<keyword evidence="2" id="KW-0472">Membrane</keyword>
<dbReference type="FunFam" id="2.10.50.30:FF:000008">
    <property type="entry name" value="Metabotropic GLutamate receptor family"/>
    <property type="match status" value="1"/>
</dbReference>
<evidence type="ECO:0000256" key="2">
    <source>
        <dbReference type="SAM" id="Phobius"/>
    </source>
</evidence>
<dbReference type="InterPro" id="IPR038550">
    <property type="entry name" value="GPCR_3_9-Cys_sf"/>
</dbReference>
<evidence type="ECO:0000256" key="1">
    <source>
        <dbReference type="ARBA" id="ARBA00023180"/>
    </source>
</evidence>
<dbReference type="InterPro" id="IPR050726">
    <property type="entry name" value="mGluR"/>
</dbReference>
<feature type="transmembrane region" description="Helical" evidence="2">
    <location>
        <begin position="109"/>
        <end position="132"/>
    </location>
</feature>
<protein>
    <recommendedName>
        <fullName evidence="3">GPCR family 3 nine cysteines domain-containing protein</fullName>
    </recommendedName>
</protein>
<keyword evidence="2" id="KW-0812">Transmembrane</keyword>
<dbReference type="Gene3D" id="2.10.50.30">
    <property type="entry name" value="GPCR, family 3, nine cysteines domain"/>
    <property type="match status" value="1"/>
</dbReference>
<dbReference type="EMBL" id="UYRT01092382">
    <property type="protein sequence ID" value="VDN38047.1"/>
    <property type="molecule type" value="Genomic_DNA"/>
</dbReference>
<keyword evidence="5" id="KW-1185">Reference proteome</keyword>
<dbReference type="PANTHER" id="PTHR24060">
    <property type="entry name" value="METABOTROPIC GLUTAMATE RECEPTOR"/>
    <property type="match status" value="1"/>
</dbReference>
<evidence type="ECO:0000259" key="3">
    <source>
        <dbReference type="Pfam" id="PF07562"/>
    </source>
</evidence>
<dbReference type="SUPFAM" id="SSF57184">
    <property type="entry name" value="Growth factor receptor domain"/>
    <property type="match status" value="1"/>
</dbReference>
<dbReference type="InterPro" id="IPR009030">
    <property type="entry name" value="Growth_fac_rcpt_cys_sf"/>
</dbReference>
<dbReference type="Proteomes" id="UP000271098">
    <property type="component" value="Unassembled WGS sequence"/>
</dbReference>
<keyword evidence="2" id="KW-1133">Transmembrane helix</keyword>
<evidence type="ECO:0000313" key="4">
    <source>
        <dbReference type="EMBL" id="VDN38047.1"/>
    </source>
</evidence>
<feature type="domain" description="GPCR family 3 nine cysteines" evidence="3">
    <location>
        <begin position="38"/>
        <end position="88"/>
    </location>
</feature>
<evidence type="ECO:0000313" key="5">
    <source>
        <dbReference type="Proteomes" id="UP000271098"/>
    </source>
</evidence>